<dbReference type="SUPFAM" id="SSF89360">
    <property type="entry name" value="HesB-like domain"/>
    <property type="match status" value="1"/>
</dbReference>
<evidence type="ECO:0000259" key="2">
    <source>
        <dbReference type="Pfam" id="PF01521"/>
    </source>
</evidence>
<accession>A0A6I6D539</accession>
<dbReference type="PANTHER" id="PTHR10072">
    <property type="entry name" value="IRON-SULFUR CLUSTER ASSEMBLY PROTEIN"/>
    <property type="match status" value="1"/>
</dbReference>
<dbReference type="KEGG" id="ghl:GM160_05955"/>
<dbReference type="InterPro" id="IPR050322">
    <property type="entry name" value="Fe-S_cluster_asmbl/transfer"/>
</dbReference>
<dbReference type="Proteomes" id="UP000427716">
    <property type="component" value="Chromosome"/>
</dbReference>
<keyword evidence="4" id="KW-1185">Reference proteome</keyword>
<dbReference type="InterPro" id="IPR035903">
    <property type="entry name" value="HesB-like_dom_sf"/>
</dbReference>
<dbReference type="GO" id="GO:0016226">
    <property type="term" value="P:iron-sulfur cluster assembly"/>
    <property type="evidence" value="ECO:0007669"/>
    <property type="project" value="InterPro"/>
</dbReference>
<dbReference type="GO" id="GO:0005829">
    <property type="term" value="C:cytosol"/>
    <property type="evidence" value="ECO:0007669"/>
    <property type="project" value="TreeGrafter"/>
</dbReference>
<dbReference type="RefSeq" id="WP_156573909.1">
    <property type="nucleotide sequence ID" value="NZ_CP046415.1"/>
</dbReference>
<protein>
    <submittedName>
        <fullName evidence="3">Iron-sulfur cluster assembly accessory protein</fullName>
    </submittedName>
</protein>
<name>A0A6I6D539_9GAMM</name>
<dbReference type="InterPro" id="IPR016092">
    <property type="entry name" value="ATAP"/>
</dbReference>
<evidence type="ECO:0000313" key="3">
    <source>
        <dbReference type="EMBL" id="QGT78481.1"/>
    </source>
</evidence>
<feature type="domain" description="Core" evidence="2">
    <location>
        <begin position="40"/>
        <end position="140"/>
    </location>
</feature>
<reference evidence="3 4" key="1">
    <citation type="submission" date="2019-11" db="EMBL/GenBank/DDBJ databases">
        <authorList>
            <person name="Zhang J."/>
            <person name="Sun C."/>
        </authorList>
    </citation>
    <scope>NUCLEOTIDE SEQUENCE [LARGE SCALE GENOMIC DNA]</scope>
    <source>
        <strain evidence="4">sp2</strain>
    </source>
</reference>
<sequence length="148" mass="16009">MTAQTHSAQPVSDTPVTPVDPAAIEAARQRAVALPEGQRLTMTEAARKHLERTFADDPTALGLRLGIKKSGCSGFAYVMDVARDVADDDLWFDCNGMPIITDPQSLDAIRGSELDYVVDGLTRMLHVNNPNVEDSCGCGESFTVRETD</sequence>
<evidence type="ECO:0000313" key="4">
    <source>
        <dbReference type="Proteomes" id="UP000427716"/>
    </source>
</evidence>
<evidence type="ECO:0000256" key="1">
    <source>
        <dbReference type="ARBA" id="ARBA00006718"/>
    </source>
</evidence>
<dbReference type="NCBIfam" id="TIGR00049">
    <property type="entry name" value="iron-sulfur cluster assembly accessory protein"/>
    <property type="match status" value="1"/>
</dbReference>
<dbReference type="EMBL" id="CP046415">
    <property type="protein sequence ID" value="QGT78481.1"/>
    <property type="molecule type" value="Genomic_DNA"/>
</dbReference>
<organism evidence="3 4">
    <name type="scientific">Guyparkeria halophila</name>
    <dbReference type="NCBI Taxonomy" id="47960"/>
    <lineage>
        <taxon>Bacteria</taxon>
        <taxon>Pseudomonadati</taxon>
        <taxon>Pseudomonadota</taxon>
        <taxon>Gammaproteobacteria</taxon>
        <taxon>Chromatiales</taxon>
        <taxon>Thioalkalibacteraceae</taxon>
        <taxon>Guyparkeria</taxon>
    </lineage>
</organism>
<dbReference type="PANTHER" id="PTHR10072:SF41">
    <property type="entry name" value="IRON-SULFUR CLUSTER ASSEMBLY 1 HOMOLOG, MITOCHONDRIAL"/>
    <property type="match status" value="1"/>
</dbReference>
<dbReference type="InterPro" id="IPR000361">
    <property type="entry name" value="ATAP_core_dom"/>
</dbReference>
<dbReference type="Pfam" id="PF01521">
    <property type="entry name" value="Fe-S_biosyn"/>
    <property type="match status" value="1"/>
</dbReference>
<gene>
    <name evidence="3" type="ORF">GM160_05955</name>
</gene>
<dbReference type="Gene3D" id="2.60.300.12">
    <property type="entry name" value="HesB-like domain"/>
    <property type="match status" value="1"/>
</dbReference>
<comment type="similarity">
    <text evidence="1">Belongs to the HesB/IscA family.</text>
</comment>
<dbReference type="AlphaFoldDB" id="A0A6I6D539"/>
<dbReference type="GO" id="GO:0051537">
    <property type="term" value="F:2 iron, 2 sulfur cluster binding"/>
    <property type="evidence" value="ECO:0007669"/>
    <property type="project" value="TreeGrafter"/>
</dbReference>
<proteinExistence type="inferred from homology"/>